<organism evidence="2">
    <name type="scientific">Ixodes ricinus</name>
    <name type="common">Common tick</name>
    <name type="synonym">Acarus ricinus</name>
    <dbReference type="NCBI Taxonomy" id="34613"/>
    <lineage>
        <taxon>Eukaryota</taxon>
        <taxon>Metazoa</taxon>
        <taxon>Ecdysozoa</taxon>
        <taxon>Arthropoda</taxon>
        <taxon>Chelicerata</taxon>
        <taxon>Arachnida</taxon>
        <taxon>Acari</taxon>
        <taxon>Parasitiformes</taxon>
        <taxon>Ixodida</taxon>
        <taxon>Ixodoidea</taxon>
        <taxon>Ixodidae</taxon>
        <taxon>Ixodinae</taxon>
        <taxon>Ixodes</taxon>
    </lineage>
</organism>
<protein>
    <submittedName>
        <fullName evidence="2">Uncharacterized protein</fullName>
    </submittedName>
</protein>
<name>A0A6B0UUY1_IXORI</name>
<dbReference type="EMBL" id="GIFC01011241">
    <property type="protein sequence ID" value="MXU93324.1"/>
    <property type="molecule type" value="Transcribed_RNA"/>
</dbReference>
<evidence type="ECO:0000256" key="1">
    <source>
        <dbReference type="SAM" id="MobiDB-lite"/>
    </source>
</evidence>
<sequence>MLLRTMHRSNIPPSFQLLAIELGSLWHWPWSVAGRDDVQKRVLNTQNVRRFTSHCCAQICVAERPPASISVGGQPKLGQSERGKNRSSCAARVQFRKRKSKQNTEIDAILEATKKKSPEGLGAVGDVLPRDSASSGTEEAKSLS</sequence>
<feature type="region of interest" description="Disordered" evidence="1">
    <location>
        <begin position="119"/>
        <end position="144"/>
    </location>
</feature>
<proteinExistence type="predicted"/>
<accession>A0A6B0UUY1</accession>
<dbReference type="AlphaFoldDB" id="A0A6B0UUY1"/>
<evidence type="ECO:0000313" key="2">
    <source>
        <dbReference type="EMBL" id="MXU93324.1"/>
    </source>
</evidence>
<feature type="region of interest" description="Disordered" evidence="1">
    <location>
        <begin position="69"/>
        <end position="98"/>
    </location>
</feature>
<reference evidence="2" key="1">
    <citation type="submission" date="2019-12" db="EMBL/GenBank/DDBJ databases">
        <title>An insight into the sialome of adult female Ixodes ricinus ticks feeding for 6 days.</title>
        <authorList>
            <person name="Perner J."/>
            <person name="Ribeiro J.M.C."/>
        </authorList>
    </citation>
    <scope>NUCLEOTIDE SEQUENCE</scope>
    <source>
        <strain evidence="2">Semi-engorged</strain>
        <tissue evidence="2">Salivary glands</tissue>
    </source>
</reference>